<protein>
    <submittedName>
        <fullName evidence="2">MscL family protein</fullName>
    </submittedName>
</protein>
<sequence length="162" mass="18432">MKRYIFNKYKFTLDTDLASTQANQFRKFVTSPAIIQLSIGVIVGGSLTKLIQSVIELATGIFYFLSLIIFSQNHSPEWLHILTPLVEVFKNVLTLGAIAACVFFFVKFINKFFVKEKSETLGYNAQLEETKKLLQSQNETNMLLKESVMLQKKLLGEVPSEK</sequence>
<gene>
    <name evidence="2" type="ORF">FGL89_00950</name>
</gene>
<keyword evidence="1" id="KW-0472">Membrane</keyword>
<dbReference type="OMA" id="CVFFFVK"/>
<name>A0AAE6IJ34_LEUCA</name>
<evidence type="ECO:0000313" key="3">
    <source>
        <dbReference type="Proteomes" id="UP000321332"/>
    </source>
</evidence>
<dbReference type="AlphaFoldDB" id="A0AAE6IJ34"/>
<keyword evidence="1" id="KW-0812">Transmembrane</keyword>
<dbReference type="SUPFAM" id="SSF81330">
    <property type="entry name" value="Gated mechanosensitive channel"/>
    <property type="match status" value="1"/>
</dbReference>
<feature type="transmembrane region" description="Helical" evidence="1">
    <location>
        <begin position="92"/>
        <end position="109"/>
    </location>
</feature>
<organism evidence="2 3">
    <name type="scientific">Leuconostoc carnosum</name>
    <dbReference type="NCBI Taxonomy" id="1252"/>
    <lineage>
        <taxon>Bacteria</taxon>
        <taxon>Bacillati</taxon>
        <taxon>Bacillota</taxon>
        <taxon>Bacilli</taxon>
        <taxon>Lactobacillales</taxon>
        <taxon>Lactobacillaceae</taxon>
        <taxon>Leuconostoc</taxon>
    </lineage>
</organism>
<dbReference type="Gene3D" id="1.10.1200.120">
    <property type="entry name" value="Large-conductance mechanosensitive channel, MscL, domain 1"/>
    <property type="match status" value="1"/>
</dbReference>
<dbReference type="EMBL" id="CP042374">
    <property type="protein sequence ID" value="QEA32804.1"/>
    <property type="molecule type" value="Genomic_DNA"/>
</dbReference>
<dbReference type="RefSeq" id="WP_014974287.1">
    <property type="nucleotide sequence ID" value="NZ_CP042374.1"/>
</dbReference>
<dbReference type="Proteomes" id="UP000321332">
    <property type="component" value="Chromosome"/>
</dbReference>
<dbReference type="InterPro" id="IPR036019">
    <property type="entry name" value="MscL_channel"/>
</dbReference>
<dbReference type="GeneID" id="61186288"/>
<reference evidence="2 3" key="1">
    <citation type="submission" date="2019-06" db="EMBL/GenBank/DDBJ databases">
        <title>Genome analyses of bacteria isolated from kimchi.</title>
        <authorList>
            <person name="Lee S."/>
            <person name="Ahn S."/>
            <person name="Roh S."/>
        </authorList>
    </citation>
    <scope>NUCLEOTIDE SEQUENCE [LARGE SCALE GENOMIC DNA]</scope>
    <source>
        <strain evidence="2 3">CBA3620</strain>
    </source>
</reference>
<dbReference type="InterPro" id="IPR037673">
    <property type="entry name" value="MSC/AndL"/>
</dbReference>
<dbReference type="Pfam" id="PF01741">
    <property type="entry name" value="MscL"/>
    <property type="match status" value="1"/>
</dbReference>
<feature type="transmembrane region" description="Helical" evidence="1">
    <location>
        <begin position="54"/>
        <end position="72"/>
    </location>
</feature>
<accession>A0AAE6IJ34</accession>
<evidence type="ECO:0000256" key="1">
    <source>
        <dbReference type="SAM" id="Phobius"/>
    </source>
</evidence>
<keyword evidence="1" id="KW-1133">Transmembrane helix</keyword>
<proteinExistence type="predicted"/>
<evidence type="ECO:0000313" key="2">
    <source>
        <dbReference type="EMBL" id="QEA32804.1"/>
    </source>
</evidence>